<dbReference type="EMBL" id="CM056743">
    <property type="protein sequence ID" value="KAJ8672330.1"/>
    <property type="molecule type" value="Genomic_DNA"/>
</dbReference>
<evidence type="ECO:0000313" key="2">
    <source>
        <dbReference type="Proteomes" id="UP001239111"/>
    </source>
</evidence>
<accession>A0ACC2NS21</accession>
<proteinExistence type="predicted"/>
<keyword evidence="2" id="KW-1185">Reference proteome</keyword>
<name>A0ACC2NS21_9HYME</name>
<evidence type="ECO:0000313" key="1">
    <source>
        <dbReference type="EMBL" id="KAJ8672330.1"/>
    </source>
</evidence>
<comment type="caution">
    <text evidence="1">The sequence shown here is derived from an EMBL/GenBank/DDBJ whole genome shotgun (WGS) entry which is preliminary data.</text>
</comment>
<organism evidence="1 2">
    <name type="scientific">Eretmocerus hayati</name>
    <dbReference type="NCBI Taxonomy" id="131215"/>
    <lineage>
        <taxon>Eukaryota</taxon>
        <taxon>Metazoa</taxon>
        <taxon>Ecdysozoa</taxon>
        <taxon>Arthropoda</taxon>
        <taxon>Hexapoda</taxon>
        <taxon>Insecta</taxon>
        <taxon>Pterygota</taxon>
        <taxon>Neoptera</taxon>
        <taxon>Endopterygota</taxon>
        <taxon>Hymenoptera</taxon>
        <taxon>Apocrita</taxon>
        <taxon>Proctotrupomorpha</taxon>
        <taxon>Chalcidoidea</taxon>
        <taxon>Aphelinidae</taxon>
        <taxon>Aphelininae</taxon>
        <taxon>Eretmocerus</taxon>
    </lineage>
</organism>
<protein>
    <submittedName>
        <fullName evidence="1">Uncharacterized protein</fullName>
    </submittedName>
</protein>
<reference evidence="1" key="1">
    <citation type="submission" date="2023-04" db="EMBL/GenBank/DDBJ databases">
        <title>A chromosome-level genome assembly of the parasitoid wasp Eretmocerus hayati.</title>
        <authorList>
            <person name="Zhong Y."/>
            <person name="Liu S."/>
            <person name="Liu Y."/>
        </authorList>
    </citation>
    <scope>NUCLEOTIDE SEQUENCE</scope>
    <source>
        <strain evidence="1">ZJU_SS_LIU_2023</strain>
    </source>
</reference>
<dbReference type="Proteomes" id="UP001239111">
    <property type="component" value="Chromosome 3"/>
</dbReference>
<gene>
    <name evidence="1" type="ORF">QAD02_003589</name>
</gene>
<sequence length="224" mass="23584">MEPSTPAANSTEPIGAVPIPPVWLVFTPPMPMYFVSLSPPMMPPTFNLGSCPGQAGIYGQPPDAGYSGVTSVLSTNADEERPRSSLRDVRRVRRSHQRDMRPADLPAAEMSSTSLPAGHRDDDSKLEQCAEPLADIAVTPAADCSLPISFGDLDPVEPLYADDAAADPAQVTDIAQSAILPPSVPSATSPEPEPSISAGPSTHSSAEPSLKSQTCKKKFNARHS</sequence>